<reference evidence="2 3" key="1">
    <citation type="submission" date="2019-02" db="EMBL/GenBank/DDBJ databases">
        <title>Genome sequence of the sea-ice species Brumimicrobium glaciale.</title>
        <authorList>
            <person name="Bowman J.P."/>
        </authorList>
    </citation>
    <scope>NUCLEOTIDE SEQUENCE [LARGE SCALE GENOMIC DNA]</scope>
    <source>
        <strain evidence="2 3">IC156</strain>
    </source>
</reference>
<accession>A0A4V1WFH9</accession>
<dbReference type="SMART" id="SM01235">
    <property type="entry name" value="Haem_bd"/>
    <property type="match status" value="1"/>
</dbReference>
<sequence>MKSYIKWIIYSLLILLVGIQFIPTSTNQQEITPYSDIRKVYTIPDNVLTILETSCFDCHSNNTNYPFYSRIQPMAMLMDRHIRIGKEVLNFSEFGDYSARGKRNKLFSIQNQIKDGEMPLTSYTLMHNDAKLSDEDKLVIEEWITNL</sequence>
<keyword evidence="3" id="KW-1185">Reference proteome</keyword>
<evidence type="ECO:0000259" key="1">
    <source>
        <dbReference type="SMART" id="SM01235"/>
    </source>
</evidence>
<protein>
    <recommendedName>
        <fullName evidence="1">Haem-binding domain-containing protein</fullName>
    </recommendedName>
</protein>
<gene>
    <name evidence="2" type="ORF">ERX46_09935</name>
</gene>
<evidence type="ECO:0000313" key="3">
    <source>
        <dbReference type="Proteomes" id="UP000293952"/>
    </source>
</evidence>
<comment type="caution">
    <text evidence="2">The sequence shown here is derived from an EMBL/GenBank/DDBJ whole genome shotgun (WGS) entry which is preliminary data.</text>
</comment>
<dbReference type="EMBL" id="SETE01000004">
    <property type="protein sequence ID" value="RYM33256.1"/>
    <property type="molecule type" value="Genomic_DNA"/>
</dbReference>
<dbReference type="RefSeq" id="WP_130093717.1">
    <property type="nucleotide sequence ID" value="NZ_SETE01000004.1"/>
</dbReference>
<feature type="domain" description="Haem-binding" evidence="1">
    <location>
        <begin position="13"/>
        <end position="147"/>
    </location>
</feature>
<dbReference type="AlphaFoldDB" id="A0A4V1WFH9"/>
<organism evidence="2 3">
    <name type="scientific">Brumimicrobium glaciale</name>
    <dbReference type="NCBI Taxonomy" id="200475"/>
    <lineage>
        <taxon>Bacteria</taxon>
        <taxon>Pseudomonadati</taxon>
        <taxon>Bacteroidota</taxon>
        <taxon>Flavobacteriia</taxon>
        <taxon>Flavobacteriales</taxon>
        <taxon>Crocinitomicaceae</taxon>
        <taxon>Brumimicrobium</taxon>
    </lineage>
</organism>
<dbReference type="Proteomes" id="UP000293952">
    <property type="component" value="Unassembled WGS sequence"/>
</dbReference>
<dbReference type="Pfam" id="PF14376">
    <property type="entry name" value="Haem_bd"/>
    <property type="match status" value="1"/>
</dbReference>
<name>A0A4V1WFH9_9FLAO</name>
<dbReference type="InterPro" id="IPR025992">
    <property type="entry name" value="Haem-bd"/>
</dbReference>
<proteinExistence type="predicted"/>
<evidence type="ECO:0000313" key="2">
    <source>
        <dbReference type="EMBL" id="RYM33256.1"/>
    </source>
</evidence>
<dbReference type="OrthoDB" id="196738at2"/>